<dbReference type="Proteomes" id="UP000198427">
    <property type="component" value="Unassembled WGS sequence"/>
</dbReference>
<reference evidence="1 2" key="1">
    <citation type="submission" date="2017-06" db="EMBL/GenBank/DDBJ databases">
        <authorList>
            <person name="Varghese N."/>
            <person name="Submissions S."/>
        </authorList>
    </citation>
    <scope>NUCLEOTIDE SEQUENCE [LARGE SCALE GENOMIC DNA]</scope>
    <source>
        <strain evidence="1 2">DSM 26989</strain>
    </source>
</reference>
<dbReference type="RefSeq" id="WP_009012319.1">
    <property type="nucleotide sequence ID" value="NZ_CP023863.1"/>
</dbReference>
<name>A0A2K9H705_9BACT</name>
<protein>
    <submittedName>
        <fullName evidence="1">Uncharacterized protein</fullName>
    </submittedName>
</protein>
<gene>
    <name evidence="1" type="ORF">SAMN06265364_10850</name>
</gene>
<dbReference type="EMBL" id="FZNZ01000008">
    <property type="protein sequence ID" value="SNR74634.1"/>
    <property type="molecule type" value="Genomic_DNA"/>
</dbReference>
<keyword evidence="2" id="KW-1185">Reference proteome</keyword>
<dbReference type="AlphaFoldDB" id="A0A2K9H705"/>
<sequence length="283" mass="31477">MNLKKLITRYVLVALGLILSVPMVSSAQSKNQLIKPCNQIVKQGGEVMDCSEGQQWIIFKKQSQKKTSEGRSLYTLGLYDVKSGKTTVLSDNNCIFVVKSPKSKSGDVRITEEYAWYDEDGVLVDASSKEDIIMPDDKMLISQLTNEEGTVSDYLKVIPLGTSKAKMMEIELAKSPYTLVETTNLVDKDGQTSILHICNEALHICNATFDVNPLRKVTIESNNTFSYYRNAEQVFDGDMLVDTKYQRVVCNTDGEIVEVGKVMTYQEALQASGNASNPQLSLK</sequence>
<proteinExistence type="predicted"/>
<evidence type="ECO:0000313" key="1">
    <source>
        <dbReference type="EMBL" id="SNR74634.1"/>
    </source>
</evidence>
<comment type="caution">
    <text evidence="1">The sequence shown here is derived from an EMBL/GenBank/DDBJ whole genome shotgun (WGS) entry which is preliminary data.</text>
</comment>
<dbReference type="KEGG" id="pje:CRM71_02695"/>
<dbReference type="OrthoDB" id="9948319at2"/>
<dbReference type="GeneID" id="94028345"/>
<accession>A0A2K9H705</accession>
<organism evidence="1 2">
    <name type="scientific">Prevotella jejuni</name>
    <dbReference type="NCBI Taxonomy" id="1177574"/>
    <lineage>
        <taxon>Bacteria</taxon>
        <taxon>Pseudomonadati</taxon>
        <taxon>Bacteroidota</taxon>
        <taxon>Bacteroidia</taxon>
        <taxon>Bacteroidales</taxon>
        <taxon>Prevotellaceae</taxon>
        <taxon>Prevotella</taxon>
    </lineage>
</organism>
<evidence type="ECO:0000313" key="2">
    <source>
        <dbReference type="Proteomes" id="UP000198427"/>
    </source>
</evidence>